<dbReference type="PANTHER" id="PTHR42923:SF3">
    <property type="entry name" value="PROTOPORPHYRINOGEN OXIDASE"/>
    <property type="match status" value="1"/>
</dbReference>
<dbReference type="HOGENOM" id="CLU_009629_3_0_0"/>
<comment type="function">
    <text evidence="6">Involved in coproporphyrin-dependent heme b biosynthesis. Catalyzes the oxidation of coproporphyrinogen III to coproporphyrin III.</text>
</comment>
<proteinExistence type="inferred from homology"/>
<dbReference type="Proteomes" id="UP000002207">
    <property type="component" value="Chromosome"/>
</dbReference>
<comment type="catalytic activity">
    <reaction evidence="6">
        <text>coproporphyrinogen III + 3 O2 = coproporphyrin III + 3 H2O2</text>
        <dbReference type="Rhea" id="RHEA:43436"/>
        <dbReference type="ChEBI" id="CHEBI:15379"/>
        <dbReference type="ChEBI" id="CHEBI:16240"/>
        <dbReference type="ChEBI" id="CHEBI:57309"/>
        <dbReference type="ChEBI" id="CHEBI:131725"/>
        <dbReference type="EC" id="1.3.3.15"/>
    </reaction>
</comment>
<dbReference type="InterPro" id="IPR002937">
    <property type="entry name" value="Amino_oxidase"/>
</dbReference>
<evidence type="ECO:0000256" key="2">
    <source>
        <dbReference type="ARBA" id="ARBA00022630"/>
    </source>
</evidence>
<dbReference type="eggNOG" id="COG1232">
    <property type="taxonomic scope" value="Bacteria"/>
</dbReference>
<evidence type="ECO:0000256" key="5">
    <source>
        <dbReference type="ARBA" id="ARBA00023133"/>
    </source>
</evidence>
<dbReference type="Pfam" id="PF01593">
    <property type="entry name" value="Amino_oxidase"/>
    <property type="match status" value="1"/>
</dbReference>
<evidence type="ECO:0000259" key="7">
    <source>
        <dbReference type="Pfam" id="PF01593"/>
    </source>
</evidence>
<evidence type="ECO:0000313" key="8">
    <source>
        <dbReference type="EMBL" id="ACO31515.1"/>
    </source>
</evidence>
<dbReference type="STRING" id="240015.ACP_2693"/>
<comment type="cofactor">
    <cofactor evidence="1 6">
        <name>FAD</name>
        <dbReference type="ChEBI" id="CHEBI:57692"/>
    </cofactor>
</comment>
<protein>
    <recommendedName>
        <fullName evidence="6">Coproporphyrinogen III oxidase</fullName>
        <ecNumber evidence="6">1.3.3.15</ecNumber>
    </recommendedName>
</protein>
<dbReference type="Gene3D" id="1.10.3110.10">
    <property type="entry name" value="protoporphyrinogen ix oxidase, domain 3"/>
    <property type="match status" value="1"/>
</dbReference>
<comment type="pathway">
    <text evidence="6">Porphyrin-containing compound metabolism; protoheme biosynthesis.</text>
</comment>
<reference evidence="8 9" key="1">
    <citation type="journal article" date="2009" name="Appl. Environ. Microbiol.">
        <title>Three genomes from the phylum Acidobacteria provide insight into the lifestyles of these microorganisms in soils.</title>
        <authorList>
            <person name="Ward N.L."/>
            <person name="Challacombe J.F."/>
            <person name="Janssen P.H."/>
            <person name="Henrissat B."/>
            <person name="Coutinho P.M."/>
            <person name="Wu M."/>
            <person name="Xie G."/>
            <person name="Haft D.H."/>
            <person name="Sait M."/>
            <person name="Badger J."/>
            <person name="Barabote R.D."/>
            <person name="Bradley B."/>
            <person name="Brettin T.S."/>
            <person name="Brinkac L.M."/>
            <person name="Bruce D."/>
            <person name="Creasy T."/>
            <person name="Daugherty S.C."/>
            <person name="Davidsen T.M."/>
            <person name="DeBoy R.T."/>
            <person name="Detter J.C."/>
            <person name="Dodson R.J."/>
            <person name="Durkin A.S."/>
            <person name="Ganapathy A."/>
            <person name="Gwinn-Giglio M."/>
            <person name="Han C.S."/>
            <person name="Khouri H."/>
            <person name="Kiss H."/>
            <person name="Kothari S.P."/>
            <person name="Madupu R."/>
            <person name="Nelson K.E."/>
            <person name="Nelson W.C."/>
            <person name="Paulsen I."/>
            <person name="Penn K."/>
            <person name="Ren Q."/>
            <person name="Rosovitz M.J."/>
            <person name="Selengut J.D."/>
            <person name="Shrivastava S."/>
            <person name="Sullivan S.A."/>
            <person name="Tapia R."/>
            <person name="Thompson L.S."/>
            <person name="Watkins K.L."/>
            <person name="Yang Q."/>
            <person name="Yu C."/>
            <person name="Zafar N."/>
            <person name="Zhou L."/>
            <person name="Kuske C.R."/>
        </authorList>
    </citation>
    <scope>NUCLEOTIDE SEQUENCE [LARGE SCALE GENOMIC DNA]</scope>
    <source>
        <strain evidence="9">ATCC 51196 / DSM 11244 / BCRC 80197 / JCM 7670 / NBRC 15755 / NCIMB 13165 / 161</strain>
    </source>
</reference>
<dbReference type="Gene3D" id="3.90.660.20">
    <property type="entry name" value="Protoporphyrinogen oxidase, mitochondrial, domain 2"/>
    <property type="match status" value="1"/>
</dbReference>
<dbReference type="OrthoDB" id="9805195at2"/>
<dbReference type="InParanoid" id="C1F2N3"/>
<dbReference type="PANTHER" id="PTHR42923">
    <property type="entry name" value="PROTOPORPHYRINOGEN OXIDASE"/>
    <property type="match status" value="1"/>
</dbReference>
<comment type="similarity">
    <text evidence="6">Belongs to the protoporphyrinogen/coproporphyrinogen oxidase family. Coproporphyrinogen III oxidase subfamily.</text>
</comment>
<dbReference type="Gene3D" id="3.50.50.60">
    <property type="entry name" value="FAD/NAD(P)-binding domain"/>
    <property type="match status" value="1"/>
</dbReference>
<keyword evidence="6" id="KW-0963">Cytoplasm</keyword>
<dbReference type="GO" id="GO:0005737">
    <property type="term" value="C:cytoplasm"/>
    <property type="evidence" value="ECO:0007669"/>
    <property type="project" value="UniProtKB-SubCell"/>
</dbReference>
<dbReference type="InterPro" id="IPR004572">
    <property type="entry name" value="Protoporphyrinogen_oxidase"/>
</dbReference>
<evidence type="ECO:0000256" key="6">
    <source>
        <dbReference type="RuleBase" id="RU364052"/>
    </source>
</evidence>
<evidence type="ECO:0000256" key="4">
    <source>
        <dbReference type="ARBA" id="ARBA00023002"/>
    </source>
</evidence>
<accession>C1F2N3</accession>
<keyword evidence="9" id="KW-1185">Reference proteome</keyword>
<dbReference type="EC" id="1.3.3.15" evidence="6"/>
<dbReference type="InterPro" id="IPR050464">
    <property type="entry name" value="Zeta_carotene_desat/Oxidored"/>
</dbReference>
<keyword evidence="4 6" id="KW-0560">Oxidoreductase</keyword>
<dbReference type="GO" id="GO:0006783">
    <property type="term" value="P:heme biosynthetic process"/>
    <property type="evidence" value="ECO:0007669"/>
    <property type="project" value="UniProtKB-UniRule"/>
</dbReference>
<keyword evidence="5 6" id="KW-0350">Heme biosynthesis</keyword>
<organism evidence="8 9">
    <name type="scientific">Acidobacterium capsulatum (strain ATCC 51196 / DSM 11244 / BCRC 80197 / JCM 7670 / NBRC 15755 / NCIMB 13165 / 161)</name>
    <dbReference type="NCBI Taxonomy" id="240015"/>
    <lineage>
        <taxon>Bacteria</taxon>
        <taxon>Pseudomonadati</taxon>
        <taxon>Acidobacteriota</taxon>
        <taxon>Terriglobia</taxon>
        <taxon>Terriglobales</taxon>
        <taxon>Acidobacteriaceae</taxon>
        <taxon>Acidobacterium</taxon>
    </lineage>
</organism>
<dbReference type="AlphaFoldDB" id="C1F2N3"/>
<comment type="subcellular location">
    <subcellularLocation>
        <location evidence="6">Cytoplasm</location>
    </subcellularLocation>
</comment>
<dbReference type="KEGG" id="aca:ACP_2693"/>
<name>C1F2N3_ACIC5</name>
<sequence>MKHTVILGGGITGLTAAYILRQRAGGAMRVTLLESGQRLGGKIATAEENGFLMEGGPDSFLARKRVTMEICRELGLEEQLMPTAPGERTTYVWSGGKLHPLPMGVTPMLRSKLISWPGKLRMGAEALIPPRSVEEDESLASFVGRRFGREALDKLAAPLMAGIYSADATRLSMQSTFAMLPAMEKKHGSVLRGWLRSKQTHKNSGAGAGTMFLTLRGGMRQLVEALTAELPREDVRMDCPALAVLPKDGKYEVVLRGGDSLLADDVILATPAAVSARLLDLLDPQLAARLRMVRYVSTATVSLGFRESDLAAMPKGFGFVVPRQEGRKITACTWSSMKFAGRAPEGHLLLRVFLGGAGAEHVAEQDGAALVEAARQELRRTMGIAAEPVTARVYRWEKGTPQYEVGHAERVAEIEALAHGHRGLFLAGAAYHGAGVPDCMQNALDIAGRLAAQYGMSAALAWNAVREQGTVTERK</sequence>
<dbReference type="EMBL" id="CP001472">
    <property type="protein sequence ID" value="ACO31515.1"/>
    <property type="molecule type" value="Genomic_DNA"/>
</dbReference>
<evidence type="ECO:0000313" key="9">
    <source>
        <dbReference type="Proteomes" id="UP000002207"/>
    </source>
</evidence>
<dbReference type="SUPFAM" id="SSF54373">
    <property type="entry name" value="FAD-linked reductases, C-terminal domain"/>
    <property type="match status" value="1"/>
</dbReference>
<keyword evidence="2 6" id="KW-0285">Flavoprotein</keyword>
<dbReference type="SUPFAM" id="SSF51905">
    <property type="entry name" value="FAD/NAD(P)-binding domain"/>
    <property type="match status" value="1"/>
</dbReference>
<dbReference type="RefSeq" id="WP_015897757.1">
    <property type="nucleotide sequence ID" value="NC_012483.1"/>
</dbReference>
<dbReference type="InterPro" id="IPR036188">
    <property type="entry name" value="FAD/NAD-bd_sf"/>
</dbReference>
<dbReference type="GO" id="GO:0004729">
    <property type="term" value="F:oxygen-dependent protoporphyrinogen oxidase activity"/>
    <property type="evidence" value="ECO:0007669"/>
    <property type="project" value="UniProtKB-UniRule"/>
</dbReference>
<dbReference type="NCBIfam" id="TIGR00562">
    <property type="entry name" value="proto_IX_ox"/>
    <property type="match status" value="1"/>
</dbReference>
<feature type="domain" description="Amine oxidase" evidence="7">
    <location>
        <begin position="11"/>
        <end position="449"/>
    </location>
</feature>
<dbReference type="UniPathway" id="UPA00252"/>
<keyword evidence="3 6" id="KW-0274">FAD</keyword>
<gene>
    <name evidence="8" type="primary">hemG2</name>
    <name evidence="8" type="ordered locus">ACP_2693</name>
</gene>
<evidence type="ECO:0000256" key="3">
    <source>
        <dbReference type="ARBA" id="ARBA00022827"/>
    </source>
</evidence>
<evidence type="ECO:0000256" key="1">
    <source>
        <dbReference type="ARBA" id="ARBA00001974"/>
    </source>
</evidence>